<proteinExistence type="predicted"/>
<dbReference type="Proteomes" id="UP000823775">
    <property type="component" value="Unassembled WGS sequence"/>
</dbReference>
<evidence type="ECO:0000313" key="1">
    <source>
        <dbReference type="EMBL" id="MCD7448859.1"/>
    </source>
</evidence>
<sequence>MCYKWTARNVANTLGVGAVNIWPPFMLVSNRANTAIVVLGLGLPSPSSRHNPKQMCSDYCRYSMRR</sequence>
<accession>A0ABS8RQF0</accession>
<keyword evidence="2" id="KW-1185">Reference proteome</keyword>
<name>A0ABS8RQF0_DATST</name>
<reference evidence="1 2" key="1">
    <citation type="journal article" date="2021" name="BMC Genomics">
        <title>Datura genome reveals duplications of psychoactive alkaloid biosynthetic genes and high mutation rate following tissue culture.</title>
        <authorList>
            <person name="Rajewski A."/>
            <person name="Carter-House D."/>
            <person name="Stajich J."/>
            <person name="Litt A."/>
        </authorList>
    </citation>
    <scope>NUCLEOTIDE SEQUENCE [LARGE SCALE GENOMIC DNA]</scope>
    <source>
        <strain evidence="1">AR-01</strain>
    </source>
</reference>
<evidence type="ECO:0000313" key="2">
    <source>
        <dbReference type="Proteomes" id="UP000823775"/>
    </source>
</evidence>
<dbReference type="EMBL" id="JACEIK010000075">
    <property type="protein sequence ID" value="MCD7448859.1"/>
    <property type="molecule type" value="Genomic_DNA"/>
</dbReference>
<protein>
    <submittedName>
        <fullName evidence="1">Uncharacterized protein</fullName>
    </submittedName>
</protein>
<organism evidence="1 2">
    <name type="scientific">Datura stramonium</name>
    <name type="common">Jimsonweed</name>
    <name type="synonym">Common thornapple</name>
    <dbReference type="NCBI Taxonomy" id="4076"/>
    <lineage>
        <taxon>Eukaryota</taxon>
        <taxon>Viridiplantae</taxon>
        <taxon>Streptophyta</taxon>
        <taxon>Embryophyta</taxon>
        <taxon>Tracheophyta</taxon>
        <taxon>Spermatophyta</taxon>
        <taxon>Magnoliopsida</taxon>
        <taxon>eudicotyledons</taxon>
        <taxon>Gunneridae</taxon>
        <taxon>Pentapetalae</taxon>
        <taxon>asterids</taxon>
        <taxon>lamiids</taxon>
        <taxon>Solanales</taxon>
        <taxon>Solanaceae</taxon>
        <taxon>Solanoideae</taxon>
        <taxon>Datureae</taxon>
        <taxon>Datura</taxon>
    </lineage>
</organism>
<gene>
    <name evidence="1" type="ORF">HAX54_046953</name>
</gene>
<comment type="caution">
    <text evidence="1">The sequence shown here is derived from an EMBL/GenBank/DDBJ whole genome shotgun (WGS) entry which is preliminary data.</text>
</comment>